<dbReference type="Proteomes" id="UP000315628">
    <property type="component" value="Unassembled WGS sequence"/>
</dbReference>
<dbReference type="InterPro" id="IPR029058">
    <property type="entry name" value="AB_hydrolase_fold"/>
</dbReference>
<dbReference type="SUPFAM" id="SSF53474">
    <property type="entry name" value="alpha/beta-Hydrolases"/>
    <property type="match status" value="1"/>
</dbReference>
<protein>
    <submittedName>
        <fullName evidence="3">Acetyl esterase/lipase</fullName>
    </submittedName>
</protein>
<sequence length="238" mass="24833">MLRYAAVETGVADVYRATGAAAPDRPVIVLVHGGFWRNRYDRTHLRPMAASLADDGSTVVLPEYRRIGDAGGQWPGGLDDLLALLGQLPDLLGEGGAARPVVLGGHSAGGHLALLAARALSSPLAGVVALAAVSDVAAARKAGLSDHVVDDLLGGPRAPLPVDADPAQLPSPPHPTVLVHGERDDVVPPDYSRRYAAERTSVRLLEIPGADHFDLIDPQSHAGTVVADLLLARPTRSR</sequence>
<feature type="domain" description="BD-FAE-like" evidence="2">
    <location>
        <begin position="13"/>
        <end position="194"/>
    </location>
</feature>
<evidence type="ECO:0000313" key="4">
    <source>
        <dbReference type="Proteomes" id="UP000315628"/>
    </source>
</evidence>
<dbReference type="GO" id="GO:0016787">
    <property type="term" value="F:hydrolase activity"/>
    <property type="evidence" value="ECO:0007669"/>
    <property type="project" value="UniProtKB-KW"/>
</dbReference>
<dbReference type="EMBL" id="VIUW01000003">
    <property type="protein sequence ID" value="TWD14321.1"/>
    <property type="molecule type" value="Genomic_DNA"/>
</dbReference>
<name>A0A560W9L5_9MICO</name>
<dbReference type="Pfam" id="PF20434">
    <property type="entry name" value="BD-FAE"/>
    <property type="match status" value="1"/>
</dbReference>
<dbReference type="InterPro" id="IPR050300">
    <property type="entry name" value="GDXG_lipolytic_enzyme"/>
</dbReference>
<dbReference type="Gene3D" id="3.40.50.1820">
    <property type="entry name" value="alpha/beta hydrolase"/>
    <property type="match status" value="1"/>
</dbReference>
<accession>A0A560W9L5</accession>
<evidence type="ECO:0000313" key="3">
    <source>
        <dbReference type="EMBL" id="TWD14321.1"/>
    </source>
</evidence>
<organism evidence="3 4">
    <name type="scientific">Marihabitans asiaticum</name>
    <dbReference type="NCBI Taxonomy" id="415218"/>
    <lineage>
        <taxon>Bacteria</taxon>
        <taxon>Bacillati</taxon>
        <taxon>Actinomycetota</taxon>
        <taxon>Actinomycetes</taxon>
        <taxon>Micrococcales</taxon>
        <taxon>Intrasporangiaceae</taxon>
        <taxon>Marihabitans</taxon>
    </lineage>
</organism>
<evidence type="ECO:0000256" key="1">
    <source>
        <dbReference type="ARBA" id="ARBA00022801"/>
    </source>
</evidence>
<gene>
    <name evidence="3" type="ORF">FB557_1730</name>
</gene>
<keyword evidence="1" id="KW-0378">Hydrolase</keyword>
<dbReference type="PANTHER" id="PTHR48081">
    <property type="entry name" value="AB HYDROLASE SUPERFAMILY PROTEIN C4A8.06C"/>
    <property type="match status" value="1"/>
</dbReference>
<dbReference type="AlphaFoldDB" id="A0A560W9L5"/>
<keyword evidence="4" id="KW-1185">Reference proteome</keyword>
<reference evidence="3 4" key="1">
    <citation type="submission" date="2019-06" db="EMBL/GenBank/DDBJ databases">
        <title>Sequencing the genomes of 1000 actinobacteria strains.</title>
        <authorList>
            <person name="Klenk H.-P."/>
        </authorList>
    </citation>
    <scope>NUCLEOTIDE SEQUENCE [LARGE SCALE GENOMIC DNA]</scope>
    <source>
        <strain evidence="3 4">DSM 18935</strain>
    </source>
</reference>
<comment type="caution">
    <text evidence="3">The sequence shown here is derived from an EMBL/GenBank/DDBJ whole genome shotgun (WGS) entry which is preliminary data.</text>
</comment>
<dbReference type="PANTHER" id="PTHR48081:SF33">
    <property type="entry name" value="KYNURENINE FORMAMIDASE"/>
    <property type="match status" value="1"/>
</dbReference>
<evidence type="ECO:0000259" key="2">
    <source>
        <dbReference type="Pfam" id="PF20434"/>
    </source>
</evidence>
<dbReference type="InterPro" id="IPR049492">
    <property type="entry name" value="BD-FAE-like_dom"/>
</dbReference>
<proteinExistence type="predicted"/>